<comment type="caution">
    <text evidence="2">The sequence shown here is derived from an EMBL/GenBank/DDBJ whole genome shotgun (WGS) entry which is preliminary data.</text>
</comment>
<protein>
    <submittedName>
        <fullName evidence="2">Putative FAM203 family protein</fullName>
    </submittedName>
</protein>
<dbReference type="Pfam" id="PF04063">
    <property type="entry name" value="DUF383"/>
    <property type="match status" value="1"/>
</dbReference>
<dbReference type="InParanoid" id="H0EGX1"/>
<dbReference type="InterPro" id="IPR039717">
    <property type="entry name" value="Hgh1"/>
</dbReference>
<evidence type="ECO:0000259" key="1">
    <source>
        <dbReference type="Pfam" id="PF04063"/>
    </source>
</evidence>
<dbReference type="PANTHER" id="PTHR13387">
    <property type="entry name" value="PROTEIN HGH1 HOMOLOG"/>
    <property type="match status" value="1"/>
</dbReference>
<reference evidence="2 3" key="1">
    <citation type="journal article" date="2012" name="Eukaryot. Cell">
        <title>Genome sequence of the fungus Glarea lozoyensis: the first genome sequence of a species from the Helotiaceae family.</title>
        <authorList>
            <person name="Youssar L."/>
            <person name="Gruening B.A."/>
            <person name="Erxleben A."/>
            <person name="Guenther S."/>
            <person name="Huettel W."/>
        </authorList>
    </citation>
    <scope>NUCLEOTIDE SEQUENCE [LARGE SCALE GENOMIC DNA]</scope>
    <source>
        <strain evidence="3">ATCC 74030 / MF5533</strain>
    </source>
</reference>
<dbReference type="FunCoup" id="H0EGX1">
    <property type="interactions" value="625"/>
</dbReference>
<dbReference type="Proteomes" id="UP000005446">
    <property type="component" value="Unassembled WGS sequence"/>
</dbReference>
<dbReference type="OrthoDB" id="338814at2759"/>
<keyword evidence="3" id="KW-1185">Reference proteome</keyword>
<accession>H0EGX1</accession>
<dbReference type="InterPro" id="IPR007205">
    <property type="entry name" value="Protein_HGH1_N"/>
</dbReference>
<dbReference type="HOGENOM" id="CLU_1704406_0_0_1"/>
<dbReference type="AlphaFoldDB" id="H0EGX1"/>
<gene>
    <name evidence="2" type="ORF">M7I_1829</name>
</gene>
<sequence>MPTELEELVEFISHGNTQVRQLAVENLVPFSLSQPAIFKTNQLLPVKDLKLLVRDYKNPTEPNANLLAMLLANLAKWDDLKHILNLERPAPKELQSSNKAIDQLLDLFVKGAEGTYNKDADFDYLAYFFADLAKHEEGRKYFLSKQDYDASPTR</sequence>
<organism evidence="2 3">
    <name type="scientific">Glarea lozoyensis (strain ATCC 74030 / MF5533)</name>
    <dbReference type="NCBI Taxonomy" id="1104152"/>
    <lineage>
        <taxon>Eukaryota</taxon>
        <taxon>Fungi</taxon>
        <taxon>Dikarya</taxon>
        <taxon>Ascomycota</taxon>
        <taxon>Pezizomycotina</taxon>
        <taxon>Leotiomycetes</taxon>
        <taxon>Helotiales</taxon>
        <taxon>Helotiaceae</taxon>
        <taxon>Glarea</taxon>
    </lineage>
</organism>
<feature type="domain" description="Protein HGH1 N-terminal" evidence="1">
    <location>
        <begin position="58"/>
        <end position="150"/>
    </location>
</feature>
<evidence type="ECO:0000313" key="2">
    <source>
        <dbReference type="EMBL" id="EHL02235.1"/>
    </source>
</evidence>
<proteinExistence type="predicted"/>
<name>H0EGX1_GLAL7</name>
<dbReference type="EMBL" id="AGUE01000032">
    <property type="protein sequence ID" value="EHL02235.1"/>
    <property type="molecule type" value="Genomic_DNA"/>
</dbReference>
<dbReference type="PANTHER" id="PTHR13387:SF9">
    <property type="entry name" value="PROTEIN HGH1 HOMOLOG"/>
    <property type="match status" value="1"/>
</dbReference>
<evidence type="ECO:0000313" key="3">
    <source>
        <dbReference type="Proteomes" id="UP000005446"/>
    </source>
</evidence>